<evidence type="ECO:0000256" key="10">
    <source>
        <dbReference type="ARBA" id="ARBA00023157"/>
    </source>
</evidence>
<dbReference type="InterPro" id="IPR007110">
    <property type="entry name" value="Ig-like_dom"/>
</dbReference>
<keyword evidence="8" id="KW-1133">Transmembrane helix</keyword>
<evidence type="ECO:0000256" key="8">
    <source>
        <dbReference type="ARBA" id="ARBA00022989"/>
    </source>
</evidence>
<comment type="subcellular location">
    <subcellularLocation>
        <location evidence="2">Cell membrane</location>
    </subcellularLocation>
    <subcellularLocation>
        <location evidence="1">Membrane</location>
        <topology evidence="1">Single-pass membrane protein</topology>
    </subcellularLocation>
</comment>
<dbReference type="FunFam" id="3.80.10.10:FF:001438">
    <property type="entry name" value="Uncharacterized protein"/>
    <property type="match status" value="2"/>
</dbReference>
<keyword evidence="16" id="KW-1185">Reference proteome</keyword>
<dbReference type="InterPro" id="IPR013098">
    <property type="entry name" value="Ig_I-set"/>
</dbReference>
<organism evidence="15 16">
    <name type="scientific">Branchiostoma lanceolatum</name>
    <name type="common">Common lancelet</name>
    <name type="synonym">Amphioxus lanceolatum</name>
    <dbReference type="NCBI Taxonomy" id="7740"/>
    <lineage>
        <taxon>Eukaryota</taxon>
        <taxon>Metazoa</taxon>
        <taxon>Chordata</taxon>
        <taxon>Cephalochordata</taxon>
        <taxon>Leptocardii</taxon>
        <taxon>Amphioxiformes</taxon>
        <taxon>Branchiostomatidae</taxon>
        <taxon>Branchiostoma</taxon>
    </lineage>
</organism>
<dbReference type="GO" id="GO:0005886">
    <property type="term" value="C:plasma membrane"/>
    <property type="evidence" value="ECO:0007669"/>
    <property type="project" value="UniProtKB-SubCell"/>
</dbReference>
<evidence type="ECO:0000259" key="14">
    <source>
        <dbReference type="PROSITE" id="PS50835"/>
    </source>
</evidence>
<dbReference type="PANTHER" id="PTHR24373:SF383">
    <property type="entry name" value="LEUCINE-RICH REPEAT-CONTAINING PROTEIN 15-LIKE"/>
    <property type="match status" value="1"/>
</dbReference>
<evidence type="ECO:0000256" key="6">
    <source>
        <dbReference type="ARBA" id="ARBA00022729"/>
    </source>
</evidence>
<dbReference type="InterPro" id="IPR050328">
    <property type="entry name" value="Dev_Immune_Receptor"/>
</dbReference>
<dbReference type="Gene3D" id="2.60.40.10">
    <property type="entry name" value="Immunoglobulins"/>
    <property type="match status" value="1"/>
</dbReference>
<dbReference type="PROSITE" id="PS50835">
    <property type="entry name" value="IG_LIKE"/>
    <property type="match status" value="1"/>
</dbReference>
<dbReference type="EMBL" id="OV696687">
    <property type="protein sequence ID" value="CAH1254242.1"/>
    <property type="molecule type" value="Genomic_DNA"/>
</dbReference>
<dbReference type="InterPro" id="IPR001611">
    <property type="entry name" value="Leu-rich_rpt"/>
</dbReference>
<dbReference type="OrthoDB" id="1055097at2759"/>
<evidence type="ECO:0000256" key="4">
    <source>
        <dbReference type="ARBA" id="ARBA00022614"/>
    </source>
</evidence>
<evidence type="ECO:0000256" key="3">
    <source>
        <dbReference type="ARBA" id="ARBA00022475"/>
    </source>
</evidence>
<dbReference type="GO" id="GO:0004888">
    <property type="term" value="F:transmembrane signaling receptor activity"/>
    <property type="evidence" value="ECO:0007669"/>
    <property type="project" value="InterPro"/>
</dbReference>
<keyword evidence="4" id="KW-0433">Leucine-rich repeat</keyword>
<dbReference type="InterPro" id="IPR003598">
    <property type="entry name" value="Ig_sub2"/>
</dbReference>
<evidence type="ECO:0000256" key="1">
    <source>
        <dbReference type="ARBA" id="ARBA00004167"/>
    </source>
</evidence>
<keyword evidence="9" id="KW-0472">Membrane</keyword>
<dbReference type="InterPro" id="IPR003599">
    <property type="entry name" value="Ig_sub"/>
</dbReference>
<dbReference type="InterPro" id="IPR003591">
    <property type="entry name" value="Leu-rich_rpt_typical-subtyp"/>
</dbReference>
<keyword evidence="3" id="KW-1003">Cell membrane</keyword>
<evidence type="ECO:0000256" key="7">
    <source>
        <dbReference type="ARBA" id="ARBA00022737"/>
    </source>
</evidence>
<evidence type="ECO:0000256" key="2">
    <source>
        <dbReference type="ARBA" id="ARBA00004236"/>
    </source>
</evidence>
<dbReference type="AlphaFoldDB" id="A0A8K0EML7"/>
<keyword evidence="7" id="KW-0677">Repeat</keyword>
<evidence type="ECO:0000256" key="9">
    <source>
        <dbReference type="ARBA" id="ARBA00023136"/>
    </source>
</evidence>
<dbReference type="FunFam" id="2.60.40.10:FF:000076">
    <property type="entry name" value="Leucine-rich repeat and Ig domain-containing 4"/>
    <property type="match status" value="1"/>
</dbReference>
<dbReference type="Pfam" id="PF00560">
    <property type="entry name" value="LRR_1"/>
    <property type="match status" value="1"/>
</dbReference>
<dbReference type="PROSITE" id="PS51450">
    <property type="entry name" value="LRR"/>
    <property type="match status" value="2"/>
</dbReference>
<keyword evidence="10" id="KW-1015">Disulfide bond</keyword>
<sequence>MPLAVTMALFWVISMLTLIPAHACPSVCRCFSSVPSVHCNYPTLERIPQGIPNTTTTLQMKGTRLASVRQGDLAGLPLLRTLYLYDNQVQSIEVGSFDNNPDIESFAIGNNKISEVLPGVFRGLNSVISLDIRANKITAIPAGVFNGLPRLRAVRLFGNQIQTIAVGAFSNLSTVALFNLEDNRIERIVNGAFGSPQGATTMMLNNNNISVIEPGALSSFVSMSRLWINNNRITTLQGVFEGLHEMTQIYAQNNAITALNEGDFSGLEKLRELSLNNNKISTITGRVFANLSSLQKLYLQDNEISDIGNDTFYGLSNLRYIYLSGNKLESVKGGVFANLHNLLFLWLNNNNIIRMEARLPLGLRSLFLQSNALTGIPTTSMDQIQQLDLSFNPIDVVRNENLLALRSLGNCGLSGIKYFRERGDVDPDVFKGLDNIVSLALANNSLTRVPTSALRHVSRLVNLDLSGNEFTTLEYGDFDNLTNIQDLNLSANKLTTVPVEALAIANMSALRSLDLSYNPIVYVGPHTFGPQLVEVKLEKTKLRIIDGAAFNNSPNVNRLTLNNNYLQYLPETVFQPLTYYGDYETLDLDGNPWVCDCQLAGYSAWLKTPKASAIPDLHCMSPPSLAENSLRRVPTNWLNCSCVTEESPRIDTGGSTSSVAAGDEAVLRCKVNACPGAAVLWTAPRGLSLTSDSEFPNIHVQSDGTLVVAAVTPGDAGLYTCMAVNAFGTAEAGVVLKVTTGPTGQAVGVRTTDHFMVIFAIVLVLSRYISG</sequence>
<feature type="chain" id="PRO_5035439550" evidence="13">
    <location>
        <begin position="24"/>
        <end position="771"/>
    </location>
</feature>
<feature type="domain" description="Ig-like" evidence="14">
    <location>
        <begin position="648"/>
        <end position="739"/>
    </location>
</feature>
<name>A0A8K0EML7_BRALA</name>
<gene>
    <name evidence="15" type="primary">LRRN2</name>
    <name evidence="15" type="ORF">BLAG_LOCUS13724</name>
</gene>
<dbReference type="InterPro" id="IPR026906">
    <property type="entry name" value="LRR_5"/>
</dbReference>
<dbReference type="GO" id="GO:0006955">
    <property type="term" value="P:immune response"/>
    <property type="evidence" value="ECO:0007669"/>
    <property type="project" value="InterPro"/>
</dbReference>
<dbReference type="GO" id="GO:0002224">
    <property type="term" value="P:toll-like receptor signaling pathway"/>
    <property type="evidence" value="ECO:0007669"/>
    <property type="project" value="InterPro"/>
</dbReference>
<keyword evidence="6 13" id="KW-0732">Signal</keyword>
<dbReference type="Pfam" id="PF07679">
    <property type="entry name" value="I-set"/>
    <property type="match status" value="1"/>
</dbReference>
<keyword evidence="11" id="KW-0325">Glycoprotein</keyword>
<dbReference type="SMART" id="SM00408">
    <property type="entry name" value="IGc2"/>
    <property type="match status" value="1"/>
</dbReference>
<dbReference type="SUPFAM" id="SSF48726">
    <property type="entry name" value="Immunoglobulin"/>
    <property type="match status" value="1"/>
</dbReference>
<dbReference type="PANTHER" id="PTHR24373">
    <property type="entry name" value="SLIT RELATED LEUCINE-RICH REPEAT NEURONAL PROTEIN"/>
    <property type="match status" value="1"/>
</dbReference>
<dbReference type="InterPro" id="IPR000483">
    <property type="entry name" value="Cys-rich_flank_reg_C"/>
</dbReference>
<dbReference type="Proteomes" id="UP000838412">
    <property type="component" value="Chromosome 2"/>
</dbReference>
<evidence type="ECO:0000256" key="11">
    <source>
        <dbReference type="ARBA" id="ARBA00023180"/>
    </source>
</evidence>
<accession>A0A8K0EML7</accession>
<dbReference type="Pfam" id="PF13306">
    <property type="entry name" value="LRR_5"/>
    <property type="match status" value="1"/>
</dbReference>
<evidence type="ECO:0000256" key="12">
    <source>
        <dbReference type="ARBA" id="ARBA00023319"/>
    </source>
</evidence>
<dbReference type="InterPro" id="IPR017241">
    <property type="entry name" value="Toll-like_receptor"/>
</dbReference>
<evidence type="ECO:0000313" key="15">
    <source>
        <dbReference type="EMBL" id="CAH1254242.1"/>
    </source>
</evidence>
<dbReference type="InterPro" id="IPR036179">
    <property type="entry name" value="Ig-like_dom_sf"/>
</dbReference>
<dbReference type="PIRSF" id="PIRSF037595">
    <property type="entry name" value="Toll-like_receptor"/>
    <property type="match status" value="1"/>
</dbReference>
<feature type="signal peptide" evidence="13">
    <location>
        <begin position="1"/>
        <end position="23"/>
    </location>
</feature>
<proteinExistence type="predicted"/>
<dbReference type="SMART" id="SM00369">
    <property type="entry name" value="LRR_TYP"/>
    <property type="match status" value="17"/>
</dbReference>
<reference evidence="15" key="1">
    <citation type="submission" date="2022-01" db="EMBL/GenBank/DDBJ databases">
        <authorList>
            <person name="Braso-Vives M."/>
        </authorList>
    </citation>
    <scope>NUCLEOTIDE SEQUENCE</scope>
</reference>
<dbReference type="InterPro" id="IPR032675">
    <property type="entry name" value="LRR_dom_sf"/>
</dbReference>
<dbReference type="InterPro" id="IPR013783">
    <property type="entry name" value="Ig-like_fold"/>
</dbReference>
<keyword evidence="5" id="KW-0812">Transmembrane</keyword>
<dbReference type="Pfam" id="PF13855">
    <property type="entry name" value="LRR_8"/>
    <property type="match status" value="4"/>
</dbReference>
<keyword evidence="12" id="KW-0393">Immunoglobulin domain</keyword>
<dbReference type="SUPFAM" id="SSF52058">
    <property type="entry name" value="L domain-like"/>
    <property type="match status" value="2"/>
</dbReference>
<evidence type="ECO:0000256" key="5">
    <source>
        <dbReference type="ARBA" id="ARBA00022692"/>
    </source>
</evidence>
<dbReference type="Gene3D" id="3.80.10.10">
    <property type="entry name" value="Ribonuclease Inhibitor"/>
    <property type="match status" value="4"/>
</dbReference>
<dbReference type="SMART" id="SM00082">
    <property type="entry name" value="LRRCT"/>
    <property type="match status" value="1"/>
</dbReference>
<protein>
    <submittedName>
        <fullName evidence="15">LRRN2 protein</fullName>
    </submittedName>
</protein>
<dbReference type="SMART" id="SM00409">
    <property type="entry name" value="IG"/>
    <property type="match status" value="1"/>
</dbReference>
<evidence type="ECO:0000313" key="16">
    <source>
        <dbReference type="Proteomes" id="UP000838412"/>
    </source>
</evidence>
<dbReference type="SMART" id="SM00365">
    <property type="entry name" value="LRR_SD22"/>
    <property type="match status" value="7"/>
</dbReference>
<evidence type="ECO:0000256" key="13">
    <source>
        <dbReference type="SAM" id="SignalP"/>
    </source>
</evidence>